<organism evidence="19 20">
    <name type="scientific">Dovyalis caffra</name>
    <dbReference type="NCBI Taxonomy" id="77055"/>
    <lineage>
        <taxon>Eukaryota</taxon>
        <taxon>Viridiplantae</taxon>
        <taxon>Streptophyta</taxon>
        <taxon>Embryophyta</taxon>
        <taxon>Tracheophyta</taxon>
        <taxon>Spermatophyta</taxon>
        <taxon>Magnoliopsida</taxon>
        <taxon>eudicotyledons</taxon>
        <taxon>Gunneridae</taxon>
        <taxon>Pentapetalae</taxon>
        <taxon>rosids</taxon>
        <taxon>fabids</taxon>
        <taxon>Malpighiales</taxon>
        <taxon>Salicaceae</taxon>
        <taxon>Flacourtieae</taxon>
        <taxon>Dovyalis</taxon>
    </lineage>
</organism>
<dbReference type="SUPFAM" id="SSF48113">
    <property type="entry name" value="Heme-dependent peroxidases"/>
    <property type="match status" value="1"/>
</dbReference>
<keyword evidence="9 15" id="KW-0106">Calcium</keyword>
<evidence type="ECO:0000256" key="6">
    <source>
        <dbReference type="ARBA" id="ARBA00022617"/>
    </source>
</evidence>
<evidence type="ECO:0000256" key="1">
    <source>
        <dbReference type="ARBA" id="ARBA00000189"/>
    </source>
</evidence>
<feature type="domain" description="Plant heme peroxidase family profile" evidence="18">
    <location>
        <begin position="1"/>
        <end position="130"/>
    </location>
</feature>
<dbReference type="PROSITE" id="PS50873">
    <property type="entry name" value="PEROXIDASE_4"/>
    <property type="match status" value="1"/>
</dbReference>
<comment type="function">
    <text evidence="2">Removal of H(2)O(2), oxidation of toxic reductants, biosynthesis and degradation of lignin, suberization, auxin catabolism, response to environmental stresses such as wounding, pathogen attack and oxidative stress. These functions might be dependent on each isozyme/isoform in each plant tissue.</text>
</comment>
<keyword evidence="20" id="KW-1185">Reference proteome</keyword>
<comment type="caution">
    <text evidence="19">The sequence shown here is derived from an EMBL/GenBank/DDBJ whole genome shotgun (WGS) entry which is preliminary data.</text>
</comment>
<keyword evidence="7 15" id="KW-0479">Metal-binding</keyword>
<comment type="catalytic activity">
    <reaction evidence="1">
        <text>2 a phenolic donor + H2O2 = 2 a phenolic radical donor + 2 H2O</text>
        <dbReference type="Rhea" id="RHEA:56136"/>
        <dbReference type="ChEBI" id="CHEBI:15377"/>
        <dbReference type="ChEBI" id="CHEBI:16240"/>
        <dbReference type="ChEBI" id="CHEBI:139520"/>
        <dbReference type="ChEBI" id="CHEBI:139521"/>
        <dbReference type="EC" id="1.11.1.7"/>
    </reaction>
</comment>
<evidence type="ECO:0000256" key="16">
    <source>
        <dbReference type="PIRSR" id="PIRSR600823-5"/>
    </source>
</evidence>
<feature type="binding site" evidence="15">
    <location>
        <position position="58"/>
    </location>
    <ligand>
        <name>Ca(2+)</name>
        <dbReference type="ChEBI" id="CHEBI:29108"/>
        <label>2</label>
    </ligand>
</feature>
<evidence type="ECO:0000256" key="14">
    <source>
        <dbReference type="ARBA" id="ARBA00023324"/>
    </source>
</evidence>
<keyword evidence="13" id="KW-0325">Glycoprotein</keyword>
<evidence type="ECO:0000256" key="8">
    <source>
        <dbReference type="ARBA" id="ARBA00022729"/>
    </source>
</evidence>
<evidence type="ECO:0000256" key="4">
    <source>
        <dbReference type="ARBA" id="ARBA00022525"/>
    </source>
</evidence>
<dbReference type="InterPro" id="IPR002016">
    <property type="entry name" value="Haem_peroxidase"/>
</dbReference>
<keyword evidence="11 15" id="KW-0408">Iron</keyword>
<comment type="similarity">
    <text evidence="17">Belongs to the peroxidase family.</text>
</comment>
<dbReference type="Gene3D" id="1.10.520.10">
    <property type="match status" value="1"/>
</dbReference>
<dbReference type="AlphaFoldDB" id="A0AAV1RV85"/>
<name>A0AAV1RV85_9ROSI</name>
<dbReference type="Proteomes" id="UP001314170">
    <property type="component" value="Unassembled WGS sequence"/>
</dbReference>
<sequence>MAGSHTIGFSRCTSFRGRIYNDSNIDSAFVKSLQRICPRSGNDSLLAPLDLRTPTFFDNSYYRNLLNKKGLLHSDQEFFNGSSADLLVKTYARNPFTFFNDFAKAMVKMSSIRPVTGNRGEIRKNCRQAN</sequence>
<accession>A0AAV1RV85</accession>
<dbReference type="GO" id="GO:0140825">
    <property type="term" value="F:lactoperoxidase activity"/>
    <property type="evidence" value="ECO:0007669"/>
    <property type="project" value="UniProtKB-EC"/>
</dbReference>
<evidence type="ECO:0000256" key="2">
    <source>
        <dbReference type="ARBA" id="ARBA00002322"/>
    </source>
</evidence>
<evidence type="ECO:0000256" key="12">
    <source>
        <dbReference type="ARBA" id="ARBA00023157"/>
    </source>
</evidence>
<dbReference type="Gene3D" id="1.10.420.10">
    <property type="entry name" value="Peroxidase, domain 2"/>
    <property type="match status" value="1"/>
</dbReference>
<dbReference type="GO" id="GO:0046872">
    <property type="term" value="F:metal ion binding"/>
    <property type="evidence" value="ECO:0007669"/>
    <property type="project" value="UniProtKB-KW"/>
</dbReference>
<feature type="binding site" evidence="15">
    <location>
        <position position="53"/>
    </location>
    <ligand>
        <name>Ca(2+)</name>
        <dbReference type="ChEBI" id="CHEBI:29108"/>
        <label>2</label>
    </ligand>
</feature>
<evidence type="ECO:0000313" key="19">
    <source>
        <dbReference type="EMBL" id="CAK7340177.1"/>
    </source>
</evidence>
<keyword evidence="12 16" id="KW-1015">Disulfide bond</keyword>
<keyword evidence="10" id="KW-0560">Oxidoreductase</keyword>
<dbReference type="EC" id="1.11.1.7" evidence="3"/>
<evidence type="ECO:0000256" key="13">
    <source>
        <dbReference type="ARBA" id="ARBA00023180"/>
    </source>
</evidence>
<keyword evidence="5" id="KW-0575">Peroxidase</keyword>
<evidence type="ECO:0000256" key="5">
    <source>
        <dbReference type="ARBA" id="ARBA00022559"/>
    </source>
</evidence>
<keyword evidence="6" id="KW-0349">Heme</keyword>
<dbReference type="PRINTS" id="PR00461">
    <property type="entry name" value="PLPEROXIDASE"/>
</dbReference>
<reference evidence="19 20" key="1">
    <citation type="submission" date="2024-01" db="EMBL/GenBank/DDBJ databases">
        <authorList>
            <person name="Waweru B."/>
        </authorList>
    </citation>
    <scope>NUCLEOTIDE SEQUENCE [LARGE SCALE GENOMIC DNA]</scope>
</reference>
<keyword evidence="4" id="KW-0964">Secreted</keyword>
<evidence type="ECO:0000259" key="18">
    <source>
        <dbReference type="PROSITE" id="PS50873"/>
    </source>
</evidence>
<evidence type="ECO:0000256" key="10">
    <source>
        <dbReference type="ARBA" id="ARBA00023002"/>
    </source>
</evidence>
<feature type="binding site" evidence="15">
    <location>
        <position position="50"/>
    </location>
    <ligand>
        <name>Ca(2+)</name>
        <dbReference type="ChEBI" id="CHEBI:29108"/>
        <label>2</label>
    </ligand>
</feature>
<dbReference type="PANTHER" id="PTHR31388">
    <property type="entry name" value="PEROXIDASE 72-RELATED"/>
    <property type="match status" value="1"/>
</dbReference>
<feature type="binding site" description="axial binding residue" evidence="15">
    <location>
        <position position="5"/>
    </location>
    <ligand>
        <name>heme b</name>
        <dbReference type="ChEBI" id="CHEBI:60344"/>
    </ligand>
    <ligandPart>
        <name>Fe</name>
        <dbReference type="ChEBI" id="CHEBI:18248"/>
    </ligandPart>
</feature>
<feature type="binding site" evidence="15">
    <location>
        <position position="6"/>
    </location>
    <ligand>
        <name>Ca(2+)</name>
        <dbReference type="ChEBI" id="CHEBI:29108"/>
        <label>2</label>
    </ligand>
</feature>
<dbReference type="GO" id="GO:0006979">
    <property type="term" value="P:response to oxidative stress"/>
    <property type="evidence" value="ECO:0007669"/>
    <property type="project" value="InterPro"/>
</dbReference>
<comment type="cofactor">
    <cofactor evidence="15">
        <name>heme b</name>
        <dbReference type="ChEBI" id="CHEBI:60344"/>
    </cofactor>
    <text evidence="15">Binds 1 heme b (iron(II)-protoporphyrin IX) group per subunit.</text>
</comment>
<dbReference type="GO" id="GO:0020037">
    <property type="term" value="F:heme binding"/>
    <property type="evidence" value="ECO:0007669"/>
    <property type="project" value="InterPro"/>
</dbReference>
<gene>
    <name evidence="19" type="ORF">DCAF_LOCUS15258</name>
</gene>
<evidence type="ECO:0000256" key="17">
    <source>
        <dbReference type="RuleBase" id="RU004241"/>
    </source>
</evidence>
<keyword evidence="14" id="KW-0376">Hydrogen peroxide</keyword>
<evidence type="ECO:0000256" key="9">
    <source>
        <dbReference type="ARBA" id="ARBA00022837"/>
    </source>
</evidence>
<dbReference type="InterPro" id="IPR010255">
    <property type="entry name" value="Haem_peroxidase_sf"/>
</dbReference>
<dbReference type="EMBL" id="CAWUPB010001159">
    <property type="protein sequence ID" value="CAK7340177.1"/>
    <property type="molecule type" value="Genomic_DNA"/>
</dbReference>
<evidence type="ECO:0000313" key="20">
    <source>
        <dbReference type="Proteomes" id="UP001314170"/>
    </source>
</evidence>
<dbReference type="PANTHER" id="PTHR31388:SF264">
    <property type="entry name" value="PEROXIDASE 59"/>
    <property type="match status" value="1"/>
</dbReference>
<proteinExistence type="inferred from homology"/>
<dbReference type="FunFam" id="1.10.420.10:FF:000001">
    <property type="entry name" value="Peroxidase"/>
    <property type="match status" value="1"/>
</dbReference>
<evidence type="ECO:0000256" key="3">
    <source>
        <dbReference type="ARBA" id="ARBA00012313"/>
    </source>
</evidence>
<evidence type="ECO:0000256" key="11">
    <source>
        <dbReference type="ARBA" id="ARBA00023004"/>
    </source>
</evidence>
<dbReference type="Pfam" id="PF00141">
    <property type="entry name" value="peroxidase"/>
    <property type="match status" value="1"/>
</dbReference>
<keyword evidence="8" id="KW-0732">Signal</keyword>
<comment type="cofactor">
    <cofactor evidence="15">
        <name>Ca(2+)</name>
        <dbReference type="ChEBI" id="CHEBI:29108"/>
    </cofactor>
    <text evidence="15">Binds 2 calcium ions per subunit.</text>
</comment>
<feature type="disulfide bond" evidence="16">
    <location>
        <begin position="12"/>
        <end position="37"/>
    </location>
</feature>
<evidence type="ECO:0000256" key="7">
    <source>
        <dbReference type="ARBA" id="ARBA00022723"/>
    </source>
</evidence>
<protein>
    <recommendedName>
        <fullName evidence="3">peroxidase</fullName>
        <ecNumber evidence="3">1.11.1.7</ecNumber>
    </recommendedName>
</protein>
<evidence type="ECO:0000256" key="15">
    <source>
        <dbReference type="PIRSR" id="PIRSR600823-3"/>
    </source>
</evidence>
<dbReference type="GO" id="GO:0042744">
    <property type="term" value="P:hydrogen peroxide catabolic process"/>
    <property type="evidence" value="ECO:0007669"/>
    <property type="project" value="UniProtKB-KW"/>
</dbReference>
<dbReference type="InterPro" id="IPR000823">
    <property type="entry name" value="Peroxidase_pln"/>
</dbReference>